<dbReference type="Proteomes" id="UP001583172">
    <property type="component" value="Unassembled WGS sequence"/>
</dbReference>
<dbReference type="Gene3D" id="1.10.510.10">
    <property type="entry name" value="Transferase(Phosphotransferase) domain 1"/>
    <property type="match status" value="1"/>
</dbReference>
<name>A0ABR3VPI5_HUMIN</name>
<feature type="binding site" evidence="3">
    <location>
        <position position="42"/>
    </location>
    <ligand>
        <name>ATP</name>
        <dbReference type="ChEBI" id="CHEBI:30616"/>
    </ligand>
</feature>
<keyword evidence="4" id="KW-0723">Serine/threonine-protein kinase</keyword>
<organism evidence="7 8">
    <name type="scientific">Humicola insolens</name>
    <name type="common">Soft-rot fungus</name>
    <dbReference type="NCBI Taxonomy" id="85995"/>
    <lineage>
        <taxon>Eukaryota</taxon>
        <taxon>Fungi</taxon>
        <taxon>Dikarya</taxon>
        <taxon>Ascomycota</taxon>
        <taxon>Pezizomycotina</taxon>
        <taxon>Sordariomycetes</taxon>
        <taxon>Sordariomycetidae</taxon>
        <taxon>Sordariales</taxon>
        <taxon>Chaetomiaceae</taxon>
        <taxon>Mycothermus</taxon>
    </lineage>
</organism>
<evidence type="ECO:0000256" key="3">
    <source>
        <dbReference type="PROSITE-ProRule" id="PRU10141"/>
    </source>
</evidence>
<dbReference type="InterPro" id="IPR008271">
    <property type="entry name" value="Ser/Thr_kinase_AS"/>
</dbReference>
<dbReference type="InterPro" id="IPR017441">
    <property type="entry name" value="Protein_kinase_ATP_BS"/>
</dbReference>
<evidence type="ECO:0000259" key="6">
    <source>
        <dbReference type="PROSITE" id="PS50011"/>
    </source>
</evidence>
<feature type="compositionally biased region" description="Polar residues" evidence="5">
    <location>
        <begin position="337"/>
        <end position="347"/>
    </location>
</feature>
<dbReference type="PROSITE" id="PS50011">
    <property type="entry name" value="PROTEIN_KINASE_DOM"/>
    <property type="match status" value="1"/>
</dbReference>
<evidence type="ECO:0000313" key="7">
    <source>
        <dbReference type="EMBL" id="KAL1843804.1"/>
    </source>
</evidence>
<dbReference type="PROSITE" id="PS00107">
    <property type="entry name" value="PROTEIN_KINASE_ATP"/>
    <property type="match status" value="1"/>
</dbReference>
<dbReference type="Pfam" id="PF00069">
    <property type="entry name" value="Pkinase"/>
    <property type="match status" value="1"/>
</dbReference>
<keyword evidence="8" id="KW-1185">Reference proteome</keyword>
<dbReference type="SUPFAM" id="SSF56112">
    <property type="entry name" value="Protein kinase-like (PK-like)"/>
    <property type="match status" value="1"/>
</dbReference>
<feature type="region of interest" description="Disordered" evidence="5">
    <location>
        <begin position="319"/>
        <end position="348"/>
    </location>
</feature>
<feature type="domain" description="Protein kinase" evidence="6">
    <location>
        <begin position="13"/>
        <end position="278"/>
    </location>
</feature>
<evidence type="ECO:0000313" key="8">
    <source>
        <dbReference type="Proteomes" id="UP001583172"/>
    </source>
</evidence>
<keyword evidence="2 3" id="KW-0067">ATP-binding</keyword>
<dbReference type="SMART" id="SM00220">
    <property type="entry name" value="S_TKc"/>
    <property type="match status" value="1"/>
</dbReference>
<evidence type="ECO:0000256" key="5">
    <source>
        <dbReference type="SAM" id="MobiDB-lite"/>
    </source>
</evidence>
<gene>
    <name evidence="7" type="ORF">VTJ49DRAFT_7514</name>
</gene>
<proteinExistence type="inferred from homology"/>
<keyword evidence="1 3" id="KW-0547">Nucleotide-binding</keyword>
<comment type="caution">
    <text evidence="7">The sequence shown here is derived from an EMBL/GenBank/DDBJ whole genome shotgun (WGS) entry which is preliminary data.</text>
</comment>
<dbReference type="InterPro" id="IPR000719">
    <property type="entry name" value="Prot_kinase_dom"/>
</dbReference>
<sequence length="360" mass="40016">MKSAVILPSSSYIITDQTIGDGGHAVVFLAIEVATGQHVVCKVHDVSRYAPTSKKLQRIRQEAALLSILDHPNILPIKAAFETPQTIYVITDLAMGGDLFSTLLRYNQLDELQIRAIVRQVLRAAAYIHSKGVAHRDIKPENILCGITPSVPYRIMLSDFGDSGISADSGPGRLKSAVGTKFYRPPECYGPDPSHDLSVDIWAIGMLTLQLLLGYEELPGLDTVVFRNQADIDAYLDLAFADMCSPVSDDATNFVRGCLAFDSVQRPTARQAFRHRWLQEPESDRKVFERIEEDGKASWRPQRVKFPVIEKIGPVSVGMNQETEERTPWTEQGGLQGTTSGHFTAQHQHSEFMLGDRLRL</sequence>
<dbReference type="PROSITE" id="PS00108">
    <property type="entry name" value="PROTEIN_KINASE_ST"/>
    <property type="match status" value="1"/>
</dbReference>
<dbReference type="EMBL" id="JAZGSY010000009">
    <property type="protein sequence ID" value="KAL1843804.1"/>
    <property type="molecule type" value="Genomic_DNA"/>
</dbReference>
<evidence type="ECO:0000256" key="2">
    <source>
        <dbReference type="ARBA" id="ARBA00022840"/>
    </source>
</evidence>
<keyword evidence="4" id="KW-0418">Kinase</keyword>
<evidence type="ECO:0000256" key="4">
    <source>
        <dbReference type="RuleBase" id="RU000304"/>
    </source>
</evidence>
<keyword evidence="4" id="KW-0808">Transferase</keyword>
<accession>A0ABR3VPI5</accession>
<comment type="similarity">
    <text evidence="4">Belongs to the protein kinase superfamily.</text>
</comment>
<evidence type="ECO:0000256" key="1">
    <source>
        <dbReference type="ARBA" id="ARBA00022741"/>
    </source>
</evidence>
<dbReference type="InterPro" id="IPR011009">
    <property type="entry name" value="Kinase-like_dom_sf"/>
</dbReference>
<protein>
    <recommendedName>
        <fullName evidence="6">Protein kinase domain-containing protein</fullName>
    </recommendedName>
</protein>
<dbReference type="PANTHER" id="PTHR24347">
    <property type="entry name" value="SERINE/THREONINE-PROTEIN KINASE"/>
    <property type="match status" value="1"/>
</dbReference>
<reference evidence="7 8" key="1">
    <citation type="journal article" date="2024" name="Commun. Biol.">
        <title>Comparative genomic analysis of thermophilic fungi reveals convergent evolutionary adaptations and gene losses.</title>
        <authorList>
            <person name="Steindorff A.S."/>
            <person name="Aguilar-Pontes M.V."/>
            <person name="Robinson A.J."/>
            <person name="Andreopoulos B."/>
            <person name="LaButti K."/>
            <person name="Kuo A."/>
            <person name="Mondo S."/>
            <person name="Riley R."/>
            <person name="Otillar R."/>
            <person name="Haridas S."/>
            <person name="Lipzen A."/>
            <person name="Grimwood J."/>
            <person name="Schmutz J."/>
            <person name="Clum A."/>
            <person name="Reid I.D."/>
            <person name="Moisan M.C."/>
            <person name="Butler G."/>
            <person name="Nguyen T.T.M."/>
            <person name="Dewar K."/>
            <person name="Conant G."/>
            <person name="Drula E."/>
            <person name="Henrissat B."/>
            <person name="Hansel C."/>
            <person name="Singer S."/>
            <person name="Hutchinson M.I."/>
            <person name="de Vries R.P."/>
            <person name="Natvig D.O."/>
            <person name="Powell A.J."/>
            <person name="Tsang A."/>
            <person name="Grigoriev I.V."/>
        </authorList>
    </citation>
    <scope>NUCLEOTIDE SEQUENCE [LARGE SCALE GENOMIC DNA]</scope>
    <source>
        <strain evidence="7 8">CBS 620.91</strain>
    </source>
</reference>